<evidence type="ECO:0000256" key="2">
    <source>
        <dbReference type="SAM" id="Phobius"/>
    </source>
</evidence>
<dbReference type="OrthoDB" id="999321at2759"/>
<gene>
    <name evidence="3" type="ORF">COLO4_35454</name>
</gene>
<dbReference type="Proteomes" id="UP000187203">
    <property type="component" value="Unassembled WGS sequence"/>
</dbReference>
<organism evidence="3 4">
    <name type="scientific">Corchorus olitorius</name>
    <dbReference type="NCBI Taxonomy" id="93759"/>
    <lineage>
        <taxon>Eukaryota</taxon>
        <taxon>Viridiplantae</taxon>
        <taxon>Streptophyta</taxon>
        <taxon>Embryophyta</taxon>
        <taxon>Tracheophyta</taxon>
        <taxon>Spermatophyta</taxon>
        <taxon>Magnoliopsida</taxon>
        <taxon>eudicotyledons</taxon>
        <taxon>Gunneridae</taxon>
        <taxon>Pentapetalae</taxon>
        <taxon>rosids</taxon>
        <taxon>malvids</taxon>
        <taxon>Malvales</taxon>
        <taxon>Malvaceae</taxon>
        <taxon>Grewioideae</taxon>
        <taxon>Apeibeae</taxon>
        <taxon>Corchorus</taxon>
    </lineage>
</organism>
<name>A0A1R3GGU1_9ROSI</name>
<dbReference type="AlphaFoldDB" id="A0A1R3GGU1"/>
<keyword evidence="4" id="KW-1185">Reference proteome</keyword>
<keyword evidence="2" id="KW-0472">Membrane</keyword>
<feature type="region of interest" description="Disordered" evidence="1">
    <location>
        <begin position="65"/>
        <end position="95"/>
    </location>
</feature>
<proteinExistence type="predicted"/>
<dbReference type="STRING" id="93759.A0A1R3GGU1"/>
<evidence type="ECO:0000313" key="4">
    <source>
        <dbReference type="Proteomes" id="UP000187203"/>
    </source>
</evidence>
<reference evidence="4" key="1">
    <citation type="submission" date="2013-09" db="EMBL/GenBank/DDBJ databases">
        <title>Corchorus olitorius genome sequencing.</title>
        <authorList>
            <person name="Alam M."/>
            <person name="Haque M.S."/>
            <person name="Islam M.S."/>
            <person name="Emdad E.M."/>
            <person name="Islam M.M."/>
            <person name="Ahmed B."/>
            <person name="Halim A."/>
            <person name="Hossen Q.M.M."/>
            <person name="Hossain M.Z."/>
            <person name="Ahmed R."/>
            <person name="Khan M.M."/>
            <person name="Islam R."/>
            <person name="Rashid M.M."/>
            <person name="Khan S.A."/>
            <person name="Rahman M.S."/>
            <person name="Alam M."/>
            <person name="Yahiya A.S."/>
            <person name="Khan M.S."/>
            <person name="Azam M.S."/>
            <person name="Haque T."/>
            <person name="Lashkar M.Z.H."/>
            <person name="Akhand A.I."/>
            <person name="Morshed G."/>
            <person name="Roy S."/>
            <person name="Uddin K.S."/>
            <person name="Rabeya T."/>
            <person name="Hossain A.S."/>
            <person name="Chowdhury A."/>
            <person name="Snigdha A.R."/>
            <person name="Mortoza M.S."/>
            <person name="Matin S.A."/>
            <person name="Hoque S.M.E."/>
            <person name="Islam M.K."/>
            <person name="Roy D.K."/>
            <person name="Haider R."/>
            <person name="Moosa M.M."/>
            <person name="Elias S.M."/>
            <person name="Hasan A.M."/>
            <person name="Jahan S."/>
            <person name="Shafiuddin M."/>
            <person name="Mahmood N."/>
            <person name="Shommy N.S."/>
        </authorList>
    </citation>
    <scope>NUCLEOTIDE SEQUENCE [LARGE SCALE GENOMIC DNA]</scope>
    <source>
        <strain evidence="4">cv. O-4</strain>
    </source>
</reference>
<keyword evidence="2" id="KW-1133">Transmembrane helix</keyword>
<sequence length="95" mass="10690">MEAEMSSLADSLMKVFMFVIVQGLVYLILSNSSDIFSKNKKRSLSFKPARSLSIRRILASISDLPQGVEPSPTPRSLRSSPSQEFPTVEEYETYQ</sequence>
<feature type="transmembrane region" description="Helical" evidence="2">
    <location>
        <begin position="12"/>
        <end position="29"/>
    </location>
</feature>
<dbReference type="PANTHER" id="PTHR34268:SF19">
    <property type="entry name" value="TRANSMEMBRANE PROTEIN"/>
    <property type="match status" value="1"/>
</dbReference>
<dbReference type="EMBL" id="AWUE01022602">
    <property type="protein sequence ID" value="OMO57279.1"/>
    <property type="molecule type" value="Genomic_DNA"/>
</dbReference>
<comment type="caution">
    <text evidence="3">The sequence shown here is derived from an EMBL/GenBank/DDBJ whole genome shotgun (WGS) entry which is preliminary data.</text>
</comment>
<evidence type="ECO:0000256" key="1">
    <source>
        <dbReference type="SAM" id="MobiDB-lite"/>
    </source>
</evidence>
<accession>A0A1R3GGU1</accession>
<dbReference type="PANTHER" id="PTHR34268">
    <property type="entry name" value="OS01G0321850 PROTEIN"/>
    <property type="match status" value="1"/>
</dbReference>
<protein>
    <submittedName>
        <fullName evidence="3">Uncharacterized protein</fullName>
    </submittedName>
</protein>
<evidence type="ECO:0000313" key="3">
    <source>
        <dbReference type="EMBL" id="OMO57279.1"/>
    </source>
</evidence>
<keyword evidence="2" id="KW-0812">Transmembrane</keyword>